<name>A0ABW5T2S0_9BACI</name>
<dbReference type="RefSeq" id="WP_380712728.1">
    <property type="nucleotide sequence ID" value="NZ_JBHUML010000002.1"/>
</dbReference>
<organism evidence="1 2">
    <name type="scientific">Salibacterium lacus</name>
    <dbReference type="NCBI Taxonomy" id="1898109"/>
    <lineage>
        <taxon>Bacteria</taxon>
        <taxon>Bacillati</taxon>
        <taxon>Bacillota</taxon>
        <taxon>Bacilli</taxon>
        <taxon>Bacillales</taxon>
        <taxon>Bacillaceae</taxon>
    </lineage>
</organism>
<proteinExistence type="predicted"/>
<accession>A0ABW5T2S0</accession>
<dbReference type="EMBL" id="JBHUML010000002">
    <property type="protein sequence ID" value="MFD2705487.1"/>
    <property type="molecule type" value="Genomic_DNA"/>
</dbReference>
<gene>
    <name evidence="1" type="ORF">ACFSUB_08405</name>
</gene>
<dbReference type="Proteomes" id="UP001597520">
    <property type="component" value="Unassembled WGS sequence"/>
</dbReference>
<comment type="caution">
    <text evidence="1">The sequence shown here is derived from an EMBL/GenBank/DDBJ whole genome shotgun (WGS) entry which is preliminary data.</text>
</comment>
<reference evidence="2" key="1">
    <citation type="journal article" date="2019" name="Int. J. Syst. Evol. Microbiol.">
        <title>The Global Catalogue of Microorganisms (GCM) 10K type strain sequencing project: providing services to taxonomists for standard genome sequencing and annotation.</title>
        <authorList>
            <consortium name="The Broad Institute Genomics Platform"/>
            <consortium name="The Broad Institute Genome Sequencing Center for Infectious Disease"/>
            <person name="Wu L."/>
            <person name="Ma J."/>
        </authorList>
    </citation>
    <scope>NUCLEOTIDE SEQUENCE [LARGE SCALE GENOMIC DNA]</scope>
    <source>
        <strain evidence="2">KCTC 33792</strain>
    </source>
</reference>
<evidence type="ECO:0000313" key="1">
    <source>
        <dbReference type="EMBL" id="MFD2705487.1"/>
    </source>
</evidence>
<sequence>MTLSDELLEAWAIEFQNAETPAGNPYYMYMSFAAFVAMKQRALERGDAIG</sequence>
<protein>
    <submittedName>
        <fullName evidence="1">Uncharacterized protein</fullName>
    </submittedName>
</protein>
<evidence type="ECO:0000313" key="2">
    <source>
        <dbReference type="Proteomes" id="UP001597520"/>
    </source>
</evidence>
<keyword evidence="2" id="KW-1185">Reference proteome</keyword>